<feature type="transmembrane region" description="Helical" evidence="1">
    <location>
        <begin position="7"/>
        <end position="26"/>
    </location>
</feature>
<keyword evidence="1" id="KW-1133">Transmembrane helix</keyword>
<evidence type="ECO:0008006" key="4">
    <source>
        <dbReference type="Google" id="ProtNLM"/>
    </source>
</evidence>
<accession>A0ABS1LH09</accession>
<evidence type="ECO:0000313" key="2">
    <source>
        <dbReference type="EMBL" id="MBL0885428.1"/>
    </source>
</evidence>
<sequence length="192" mass="20004">MDARARKILFVVALAAFAVFSVYRLARMIQLDRVEGAAIWVAVLLLLAVCVLTVAAVLRRVSGLAAHVGRQRAGATVVPAFTTAETLDEARAAGASSGGWLPVGGSPISLAVLPDRVEVWARKEQAPRWSIQRTPGAAQTASGTYGSRTVEALRVSDGVSAVTVVPAYRPLRAAGGFATDDVARAVEAVRGG</sequence>
<keyword evidence="1" id="KW-0472">Membrane</keyword>
<comment type="caution">
    <text evidence="2">The sequence shown here is derived from an EMBL/GenBank/DDBJ whole genome shotgun (WGS) entry which is preliminary data.</text>
</comment>
<organism evidence="2 3">
    <name type="scientific">Myceligenerans indicum</name>
    <dbReference type="NCBI Taxonomy" id="2593663"/>
    <lineage>
        <taxon>Bacteria</taxon>
        <taxon>Bacillati</taxon>
        <taxon>Actinomycetota</taxon>
        <taxon>Actinomycetes</taxon>
        <taxon>Micrococcales</taxon>
        <taxon>Promicromonosporaceae</taxon>
        <taxon>Myceligenerans</taxon>
    </lineage>
</organism>
<name>A0ABS1LH09_9MICO</name>
<dbReference type="EMBL" id="JABBYC010000003">
    <property type="protein sequence ID" value="MBL0885428.1"/>
    <property type="molecule type" value="Genomic_DNA"/>
</dbReference>
<protein>
    <recommendedName>
        <fullName evidence="4">DUF1499 domain-containing protein</fullName>
    </recommendedName>
</protein>
<reference evidence="2 3" key="1">
    <citation type="journal article" date="2021" name="Arch. Microbiol.">
        <title>Myceligenerans indicum sp. nov., an actinobacterium isolated from mangrove sediment of Sundarbans, India.</title>
        <authorList>
            <person name="Asha K."/>
            <person name="Bhadury P."/>
        </authorList>
    </citation>
    <scope>NUCLEOTIDE SEQUENCE [LARGE SCALE GENOMIC DNA]</scope>
    <source>
        <strain evidence="2 3">I2</strain>
    </source>
</reference>
<gene>
    <name evidence="2" type="ORF">HGK34_03885</name>
</gene>
<dbReference type="Proteomes" id="UP000675409">
    <property type="component" value="Unassembled WGS sequence"/>
</dbReference>
<keyword evidence="1" id="KW-0812">Transmembrane</keyword>
<proteinExistence type="predicted"/>
<evidence type="ECO:0000313" key="3">
    <source>
        <dbReference type="Proteomes" id="UP000675409"/>
    </source>
</evidence>
<dbReference type="RefSeq" id="WP_201845250.1">
    <property type="nucleotide sequence ID" value="NZ_JABBYC010000003.1"/>
</dbReference>
<feature type="transmembrane region" description="Helical" evidence="1">
    <location>
        <begin position="38"/>
        <end position="58"/>
    </location>
</feature>
<evidence type="ECO:0000256" key="1">
    <source>
        <dbReference type="SAM" id="Phobius"/>
    </source>
</evidence>
<keyword evidence="3" id="KW-1185">Reference proteome</keyword>